<dbReference type="AlphaFoldDB" id="A0A812HYR9"/>
<evidence type="ECO:0000313" key="2">
    <source>
        <dbReference type="EMBL" id="CAE6966018.1"/>
    </source>
</evidence>
<accession>A0A812HYR9</accession>
<evidence type="ECO:0000313" key="3">
    <source>
        <dbReference type="Proteomes" id="UP000604046"/>
    </source>
</evidence>
<keyword evidence="3" id="KW-1185">Reference proteome</keyword>
<dbReference type="Proteomes" id="UP000604046">
    <property type="component" value="Unassembled WGS sequence"/>
</dbReference>
<evidence type="ECO:0000256" key="1">
    <source>
        <dbReference type="SAM" id="MobiDB-lite"/>
    </source>
</evidence>
<gene>
    <name evidence="2" type="ORF">SNAT2548_LOCUS2186</name>
</gene>
<feature type="region of interest" description="Disordered" evidence="1">
    <location>
        <begin position="78"/>
        <end position="102"/>
    </location>
</feature>
<proteinExistence type="predicted"/>
<reference evidence="2" key="1">
    <citation type="submission" date="2021-02" db="EMBL/GenBank/DDBJ databases">
        <authorList>
            <person name="Dougan E. K."/>
            <person name="Rhodes N."/>
            <person name="Thang M."/>
            <person name="Chan C."/>
        </authorList>
    </citation>
    <scope>NUCLEOTIDE SEQUENCE</scope>
</reference>
<protein>
    <submittedName>
        <fullName evidence="2">Uncharacterized protein</fullName>
    </submittedName>
</protein>
<comment type="caution">
    <text evidence="2">The sequence shown here is derived from an EMBL/GenBank/DDBJ whole genome shotgun (WGS) entry which is preliminary data.</text>
</comment>
<dbReference type="EMBL" id="CAJNDS010000122">
    <property type="protein sequence ID" value="CAE6966018.1"/>
    <property type="molecule type" value="Genomic_DNA"/>
</dbReference>
<organism evidence="2 3">
    <name type="scientific">Symbiodinium natans</name>
    <dbReference type="NCBI Taxonomy" id="878477"/>
    <lineage>
        <taxon>Eukaryota</taxon>
        <taxon>Sar</taxon>
        <taxon>Alveolata</taxon>
        <taxon>Dinophyceae</taxon>
        <taxon>Suessiales</taxon>
        <taxon>Symbiodiniaceae</taxon>
        <taxon>Symbiodinium</taxon>
    </lineage>
</organism>
<sequence>MPNIFTWILFSVRDCLGQGGFEKLSNLVQWSKCLFLAKLGSKYLLLLMALRMAGAWLWPPLTVVKDADGWPMVRSLTPQERGECSKDSGASKVEAVTLNPKP</sequence>
<name>A0A812HYR9_9DINO</name>